<evidence type="ECO:0000313" key="3">
    <source>
        <dbReference type="Proteomes" id="UP000203151"/>
    </source>
</evidence>
<evidence type="ECO:0000313" key="2">
    <source>
        <dbReference type="EMBL" id="AAF33582.1"/>
    </source>
</evidence>
<dbReference type="GO" id="GO:0006282">
    <property type="term" value="P:regulation of DNA repair"/>
    <property type="evidence" value="ECO:0007669"/>
    <property type="project" value="InterPro"/>
</dbReference>
<reference evidence="2 3" key="5">
    <citation type="journal article" date="1998" name="J. Gen. Virol.">
        <title>Specificity of multiple homologous genomic regions in Spodoptera exigua nucleopolyhedrovirus DNA replication.</title>
        <authorList>
            <person name="Broer R."/>
            <person name="Heldens J.G."/>
            <person name="van Strien E.A."/>
            <person name="Zuidema D."/>
            <person name="Vlak J.M."/>
        </authorList>
    </citation>
    <scope>NUCLEOTIDE SEQUENCE [LARGE SCALE GENOMIC DNA]</scope>
</reference>
<name>Q9J883_NPVSE</name>
<dbReference type="Pfam" id="PF05028">
    <property type="entry name" value="PARG_cat_C"/>
    <property type="match status" value="1"/>
</dbReference>
<dbReference type="OrthoDB" id="4282at10239"/>
<feature type="domain" description="PARG catalytic Macro" evidence="1">
    <location>
        <begin position="334"/>
        <end position="489"/>
    </location>
</feature>
<reference evidence="2 3" key="2">
    <citation type="journal article" date="1993" name="J. Gen. Virol.">
        <title>Nucleotide sequence and transcriptional analysis of the p10 gene of Spodoptera exigua nuclear polyhedrosis virus.</title>
        <authorList>
            <person name="Zuidema D."/>
            <person name="van Oers M.M."/>
            <person name="van Strien E.A."/>
            <person name="Caballero P.C."/>
            <person name="Klok E.J."/>
            <person name="Goldbach R.W."/>
            <person name="Vlak J.M."/>
        </authorList>
    </citation>
    <scope>NUCLEOTIDE SEQUENCE [LARGE SCALE GENOMIC DNA]</scope>
</reference>
<organismHost>
    <name type="scientific">Lepidoptera</name>
    <name type="common">moths &amp; butterflies</name>
    <dbReference type="NCBI Taxonomy" id="7088"/>
</organismHost>
<reference evidence="2 3" key="1">
    <citation type="journal article" date="1992" name="J. Gen. Virol.">
        <title>Nucleotide sequence and transcriptional analysis of the polyhedrin gene of Spodoptera exigua nuclear polyhedrosis virus.</title>
        <authorList>
            <person name="van Strien E.A."/>
            <person name="Zuidema D."/>
            <person name="Goldbach R.W."/>
            <person name="Vlak J.M."/>
        </authorList>
    </citation>
    <scope>NUCLEOTIDE SEQUENCE [LARGE SCALE GENOMIC DNA]</scope>
</reference>
<proteinExistence type="predicted"/>
<accession>Q9J883</accession>
<keyword evidence="3" id="KW-1185">Reference proteome</keyword>
<reference evidence="2 3" key="4">
    <citation type="journal article" date="1997" name="J. Gen. Virol.">
        <title>Characterization of a putative Spodoptera exigua multicapsid nucleopolyhedrovirus helicase gene.</title>
        <authorList>
            <person name="Heldens J.G."/>
            <person name="Liu Y."/>
            <person name="Zuidema D."/>
            <person name="Goldbach R.W."/>
            <person name="Vlak J.M."/>
        </authorList>
    </citation>
    <scope>NUCLEOTIDE SEQUENCE [LARGE SCALE GENOMIC DNA]</scope>
</reference>
<organism evidence="2 3">
    <name type="scientific">Spodoptera exigua nuclear polyhedrosis virus (strain US)</name>
    <name type="common">SeMNPV</name>
    <dbReference type="NCBI Taxonomy" id="31506"/>
    <lineage>
        <taxon>Viruses</taxon>
        <taxon>Viruses incertae sedis</taxon>
        <taxon>Naldaviricetes</taxon>
        <taxon>Lefavirales</taxon>
        <taxon>Baculoviridae</taxon>
        <taxon>Alphabaculovirus</taxon>
        <taxon>Spodoptera exigua multiple nucleopolyhedrovirus</taxon>
    </lineage>
</organism>
<sequence length="529" mass="61477">MFNLSVLSHPSFTPNKIMSVKESGEDTLIVQYESLQRHILDDLNKLRKMTTSSRRSKDIRDDDDDDDGADTDIVYRYQSCINENNRHLQSLRNVKMNLENINDGDAVYNSIIQSLRSDEKTLIDVNDLLHQKIRLRDEPIVQSLIVPSSIEQYDVVGKFNYFADRVGIVEFRNISYTAQLERLLNINVFQINGVAANGGGNVDVNRVDCAAVLLQALIKDNNRAINFDKFINSDTPLMIEKLKCLMYYLVDVCRDMADNNEDVYTFINTKHYMIDPKTISLGDDNTRLDVNNVFVDKYTPYNKYESKNDIVAKSDESTTYTILYINGKINHRMFDEYATHQDIWYMRCPELYALPHFIKDALGENESYIVRNVKQYNVVTNQSYNTKRVYDADMYSKPLPVHNFLMYESCDYKTYTDTQQSDLKHLDREIAKLMSGIHYEQAIVDETLVFRAGPHNCHDNRTFQFLIEVLVCSSEGSKLYYCASNFEQQKDLNDTLECISRYNISQLYNKLANYNFNLTGPMNFQKSHK</sequence>
<dbReference type="InterPro" id="IPR046372">
    <property type="entry name" value="PARG_cat_C"/>
</dbReference>
<dbReference type="GeneID" id="2715789"/>
<evidence type="ECO:0000259" key="1">
    <source>
        <dbReference type="Pfam" id="PF05028"/>
    </source>
</evidence>
<dbReference type="Proteomes" id="UP000203151">
    <property type="component" value="Segment"/>
</dbReference>
<reference evidence="2 3" key="6">
    <citation type="journal article" date="1999" name="J. Gen. Virol.">
        <title>Sequence and organization of the Spodoptera exigua multicapsid nucleopolyhedrovirus genome.</title>
        <authorList>
            <person name="IJkel W.F."/>
            <person name="van Strien E.A."/>
            <person name="Heldens J.G."/>
            <person name="Broer R."/>
            <person name="Zuidema D."/>
            <person name="Goldbach R.W."/>
            <person name="Vlak J.M."/>
        </authorList>
    </citation>
    <scope>NUCLEOTIDE SEQUENCE [LARGE SCALE GENOMIC DNA]</scope>
</reference>
<dbReference type="EMBL" id="AF169823">
    <property type="protein sequence ID" value="AAF33582.1"/>
    <property type="molecule type" value="Genomic_DNA"/>
</dbReference>
<reference evidence="2 3" key="7">
    <citation type="journal article" date="1999" name="Virus Res.">
        <title>Identification, sequence analysis and phylogeny of the lef-2 gene of Helicoverpa armigera single-nucleocapsid baculovirus.</title>
        <authorList>
            <person name="Chen X."/>
            <person name="IJkel W.F."/>
            <person name="Dominy C."/>
            <person name="de Andrade Zanotto P.M."/>
            <person name="Hashimoto Y."/>
            <person name="Faktor O."/>
            <person name="Hayakawa T."/>
            <person name="Wang C."/>
            <person name="Prekumar A."/>
            <person name="Mathavan S."/>
            <person name="Krell P.J."/>
            <person name="Hu Z."/>
            <person name="Vlak J.M."/>
        </authorList>
    </citation>
    <scope>NUCLEOTIDE SEQUENCE [LARGE SCALE GENOMIC DNA]</scope>
</reference>
<dbReference type="KEGG" id="vg:2715789"/>
<protein>
    <submittedName>
        <fullName evidence="2">ORF52</fullName>
    </submittedName>
</protein>
<dbReference type="GO" id="GO:0004649">
    <property type="term" value="F:poly(ADP-ribose) glycohydrolase activity"/>
    <property type="evidence" value="ECO:0007669"/>
    <property type="project" value="InterPro"/>
</dbReference>
<dbReference type="RefSeq" id="NP_037812.1">
    <property type="nucleotide sequence ID" value="NC_002169.1"/>
</dbReference>
<reference evidence="2 3" key="3">
    <citation type="journal article" date="1997" name="J. Gen. Virol.">
        <title>Baculoviruses contain a gene for the large subunit of ribonucleotide reductase.</title>
        <authorList>
            <person name="van Strien E.A."/>
            <person name="Faktor O."/>
            <person name="Hu Z.H."/>
            <person name="Zuidema D."/>
            <person name="Goldbach R.W."/>
            <person name="Vlak J.M."/>
        </authorList>
    </citation>
    <scope>NUCLEOTIDE SEQUENCE [LARGE SCALE GENOMIC DNA]</scope>
</reference>